<keyword evidence="2" id="KW-1185">Reference proteome</keyword>
<dbReference type="OrthoDB" id="9553795at2"/>
<evidence type="ECO:0008006" key="3">
    <source>
        <dbReference type="Google" id="ProtNLM"/>
    </source>
</evidence>
<protein>
    <recommendedName>
        <fullName evidence="3">DUF4347 domain-containing protein</fullName>
    </recommendedName>
</protein>
<proteinExistence type="predicted"/>
<accession>A0A4P6JVA8</accession>
<evidence type="ECO:0000313" key="2">
    <source>
        <dbReference type="Proteomes" id="UP000290365"/>
    </source>
</evidence>
<organism evidence="1 2">
    <name type="scientific">Ktedonosporobacter rubrisoli</name>
    <dbReference type="NCBI Taxonomy" id="2509675"/>
    <lineage>
        <taxon>Bacteria</taxon>
        <taxon>Bacillati</taxon>
        <taxon>Chloroflexota</taxon>
        <taxon>Ktedonobacteria</taxon>
        <taxon>Ktedonobacterales</taxon>
        <taxon>Ktedonosporobacteraceae</taxon>
        <taxon>Ktedonosporobacter</taxon>
    </lineage>
</organism>
<dbReference type="EMBL" id="CP035758">
    <property type="protein sequence ID" value="QBD79454.1"/>
    <property type="molecule type" value="Genomic_DNA"/>
</dbReference>
<name>A0A4P6JVA8_KTERU</name>
<gene>
    <name evidence="1" type="ORF">EPA93_27115</name>
</gene>
<dbReference type="RefSeq" id="WP_129890506.1">
    <property type="nucleotide sequence ID" value="NZ_CP035758.1"/>
</dbReference>
<reference evidence="1 2" key="1">
    <citation type="submission" date="2019-01" db="EMBL/GenBank/DDBJ databases">
        <title>Ktedonosporobacter rubrisoli SCAWS-G2.</title>
        <authorList>
            <person name="Huang Y."/>
            <person name="Yan B."/>
        </authorList>
    </citation>
    <scope>NUCLEOTIDE SEQUENCE [LARGE SCALE GENOMIC DNA]</scope>
    <source>
        <strain evidence="1 2">SCAWS-G2</strain>
    </source>
</reference>
<sequence>MYDIITTTPDDKVVMAAINVIVGGGSGVIPAPAGNYVLTVPGSEPHKAGDGGATQSILVIVGHGSATALSKSKDWSTYKSEFSGASISWSKKTSVYIVACKTASPTKEESYFFYQNFAKTVKKDFPEATVWASESNVGSKSLSGDWTKVE</sequence>
<dbReference type="KEGG" id="kbs:EPA93_27115"/>
<evidence type="ECO:0000313" key="1">
    <source>
        <dbReference type="EMBL" id="QBD79454.1"/>
    </source>
</evidence>
<dbReference type="Proteomes" id="UP000290365">
    <property type="component" value="Chromosome"/>
</dbReference>
<dbReference type="AlphaFoldDB" id="A0A4P6JVA8"/>